<dbReference type="PANTHER" id="PTHR10073:SF52">
    <property type="entry name" value="MISMATCH REPAIR ENDONUCLEASE PMS2"/>
    <property type="match status" value="1"/>
</dbReference>
<feature type="compositionally biased region" description="Low complexity" evidence="3">
    <location>
        <begin position="696"/>
        <end position="711"/>
    </location>
</feature>
<dbReference type="PROSITE" id="PS00058">
    <property type="entry name" value="DNA_MISMATCH_REPAIR_1"/>
    <property type="match status" value="1"/>
</dbReference>
<dbReference type="PANTHER" id="PTHR10073">
    <property type="entry name" value="DNA MISMATCH REPAIR PROTEIN MLH, PMS, MUTL"/>
    <property type="match status" value="1"/>
</dbReference>
<dbReference type="GO" id="GO:0006298">
    <property type="term" value="P:mismatch repair"/>
    <property type="evidence" value="ECO:0007669"/>
    <property type="project" value="InterPro"/>
</dbReference>
<dbReference type="GO" id="GO:0030983">
    <property type="term" value="F:mismatched DNA binding"/>
    <property type="evidence" value="ECO:0007669"/>
    <property type="project" value="InterPro"/>
</dbReference>
<dbReference type="SMART" id="SM00853">
    <property type="entry name" value="MutL_C"/>
    <property type="match status" value="1"/>
</dbReference>
<sequence>MERLEQNVIHDICTNQVVVTLDACVKELVENSLDAGAKRIEIRLRESGAELLEVVDDGKGVDSEDHAMLATRHATSKISKYEDLSSSLDTFGFRGEALAGICAMGDLTICTKTAKDTSASLLVYDHYGKLTSALPAAREVGTTVSIRDLFRRLAVRHREFTRNAKSQVSATLRLVQAYAIANPMVKFQVVAEKTKGHGAGRATLLATSGLSNGWIPAAAAVLGDATVADVKPLEIRSAGTGWTISGAISMPQGGRRTRDMQLFFVNRRPINAPKRITKLINDTFHQYNSRLYPVIILSFTADQTLVDVNVTPDKRTVFLHNEEKLLADIQESITELWAPADRAPSATLASFGVVRGGGTGSGPSKASKSKTSLGSSSAVDLDALCAGGPGAAKSMVPLPPSEALTGDSGVIDDQDTPEQDDDPLGAGDRKRPELETPEKTPAVLAGLPQSHQLSATPGQTPSPLDALGFGAENPAKRQKQGPGTGPGPGPGPGSLAEQLSHSASASTAAQASSTTGEPASLTSAGDDSTPPTTTASSTKKGKKPVFDLDSLRIGATPTEVQSPVRKAPTKQAESTAMSSSPGSLTAFRVPLNPGSGGVPHQNEGTIATPMEGVSDSLMASTSASVPAAASAAASASALAPSSAPSSSSSSAPASQLPGELVRQQLQVGPLRCGGSIQAAARMADIRAAAARRRARTASSSNGGGAPSSSLGMPPLEDGTSGSEPKDSEVSIPNAFSLSSLGFEKSSMDEVAQFATDPSKKDDSIDDSSFKFDKSCFTKMRIIGQFNLGFIIAALEAKGEAGGPQLFIIDQHASDEKFRFEGLNRDSKIERQPLVAPHQLQLTPAQEAIVEANLEVFRQNGFELTLDPARPPGRRLRMKSLPTCQGLVFSEKDLHDLIHTLEESESQQSLDAPPPMQAPQSTLLDIAGHRALWRAGSLPRPSKVWQLLACKACRGAIMIGKALRPAEMQRVLRNLSKLEQPWNCPHGRPTLRHLVDAGVVGQRAPAAPPLPDLLEAQGAGVCEEEGEEE</sequence>
<evidence type="ECO:0000259" key="4">
    <source>
        <dbReference type="SMART" id="SM00853"/>
    </source>
</evidence>
<name>A0A516AGK6_CRYCO</name>
<feature type="compositionally biased region" description="Polar residues" evidence="3">
    <location>
        <begin position="571"/>
        <end position="583"/>
    </location>
</feature>
<dbReference type="Gene3D" id="3.30.1370.100">
    <property type="entry name" value="MutL, C-terminal domain, regulatory subdomain"/>
    <property type="match status" value="1"/>
</dbReference>
<feature type="domain" description="DNA mismatch repair protein S5" evidence="5">
    <location>
        <begin position="218"/>
        <end position="338"/>
    </location>
</feature>
<evidence type="ECO:0000256" key="3">
    <source>
        <dbReference type="SAM" id="MobiDB-lite"/>
    </source>
</evidence>
<dbReference type="NCBIfam" id="TIGR00585">
    <property type="entry name" value="mutl"/>
    <property type="match status" value="1"/>
</dbReference>
<dbReference type="Pfam" id="PF01119">
    <property type="entry name" value="DNA_mis_repair"/>
    <property type="match status" value="1"/>
</dbReference>
<dbReference type="SUPFAM" id="SSF55874">
    <property type="entry name" value="ATPase domain of HSP90 chaperone/DNA topoisomerase II/histidine kinase"/>
    <property type="match status" value="1"/>
</dbReference>
<protein>
    <submittedName>
        <fullName evidence="6">PMS1-like protein</fullName>
    </submittedName>
</protein>
<keyword evidence="2" id="KW-0227">DNA damage</keyword>
<evidence type="ECO:0000259" key="5">
    <source>
        <dbReference type="SMART" id="SM01340"/>
    </source>
</evidence>
<evidence type="ECO:0000256" key="1">
    <source>
        <dbReference type="ARBA" id="ARBA00006082"/>
    </source>
</evidence>
<dbReference type="Gene3D" id="3.30.565.10">
    <property type="entry name" value="Histidine kinase-like ATPase, C-terminal domain"/>
    <property type="match status" value="1"/>
</dbReference>
<feature type="compositionally biased region" description="Low complexity" evidence="3">
    <location>
        <begin position="522"/>
        <end position="538"/>
    </location>
</feature>
<feature type="region of interest" description="Disordered" evidence="3">
    <location>
        <begin position="391"/>
        <end position="439"/>
    </location>
</feature>
<dbReference type="InterPro" id="IPR036890">
    <property type="entry name" value="HATPase_C_sf"/>
</dbReference>
<dbReference type="SUPFAM" id="SSF54211">
    <property type="entry name" value="Ribosomal protein S5 domain 2-like"/>
    <property type="match status" value="1"/>
</dbReference>
<feature type="compositionally biased region" description="Low complexity" evidence="3">
    <location>
        <begin position="502"/>
        <end position="515"/>
    </location>
</feature>
<organism evidence="6">
    <name type="scientific">Crypthecodinium cohnii</name>
    <name type="common">Dinoflagellate</name>
    <name type="synonym">Glenodinium cohnii</name>
    <dbReference type="NCBI Taxonomy" id="2866"/>
    <lineage>
        <taxon>Eukaryota</taxon>
        <taxon>Sar</taxon>
        <taxon>Alveolata</taxon>
        <taxon>Dinophyceae</taxon>
        <taxon>Gonyaulacales</taxon>
        <taxon>Crypthecodiniaceae</taxon>
        <taxon>Crypthecodinium</taxon>
    </lineage>
</organism>
<feature type="domain" description="MutL C-terminal dimerisation" evidence="4">
    <location>
        <begin position="781"/>
        <end position="962"/>
    </location>
</feature>
<dbReference type="CDD" id="cd16926">
    <property type="entry name" value="HATPase_MutL-MLH-PMS-like"/>
    <property type="match status" value="1"/>
</dbReference>
<dbReference type="FunFam" id="3.30.1370.100:FF:000001">
    <property type="entry name" value="Mismatch repair endonuclease pms1, putative"/>
    <property type="match status" value="1"/>
</dbReference>
<dbReference type="InterPro" id="IPR042120">
    <property type="entry name" value="MutL_C_dimsub"/>
</dbReference>
<dbReference type="InterPro" id="IPR014790">
    <property type="entry name" value="MutL_C"/>
</dbReference>
<dbReference type="InterPro" id="IPR014721">
    <property type="entry name" value="Ribsml_uS5_D2-typ_fold_subgr"/>
</dbReference>
<dbReference type="GO" id="GO:0016887">
    <property type="term" value="F:ATP hydrolysis activity"/>
    <property type="evidence" value="ECO:0007669"/>
    <property type="project" value="InterPro"/>
</dbReference>
<comment type="similarity">
    <text evidence="1">Belongs to the DNA mismatch repair MutL/HexB family.</text>
</comment>
<feature type="compositionally biased region" description="Acidic residues" evidence="3">
    <location>
        <begin position="410"/>
        <end position="423"/>
    </location>
</feature>
<evidence type="ECO:0000313" key="6">
    <source>
        <dbReference type="EMBL" id="QDO16444.1"/>
    </source>
</evidence>
<dbReference type="InterPro" id="IPR020568">
    <property type="entry name" value="Ribosomal_Su5_D2-typ_SF"/>
</dbReference>
<dbReference type="InterPro" id="IPR002099">
    <property type="entry name" value="MutL/Mlh/PMS"/>
</dbReference>
<dbReference type="EMBL" id="MN125977">
    <property type="protein sequence ID" value="QDO16444.1"/>
    <property type="molecule type" value="mRNA"/>
</dbReference>
<feature type="compositionally biased region" description="Low complexity" evidence="3">
    <location>
        <begin position="619"/>
        <end position="654"/>
    </location>
</feature>
<dbReference type="Pfam" id="PF08676">
    <property type="entry name" value="MutL_C"/>
    <property type="match status" value="1"/>
</dbReference>
<feature type="compositionally biased region" description="Polar residues" evidence="3">
    <location>
        <begin position="451"/>
        <end position="462"/>
    </location>
</feature>
<dbReference type="AlphaFoldDB" id="A0A516AGK6"/>
<dbReference type="InterPro" id="IPR013507">
    <property type="entry name" value="DNA_mismatch_S5_2-like"/>
</dbReference>
<dbReference type="GO" id="GO:0140664">
    <property type="term" value="F:ATP-dependent DNA damage sensor activity"/>
    <property type="evidence" value="ECO:0007669"/>
    <property type="project" value="InterPro"/>
</dbReference>
<dbReference type="InterPro" id="IPR037198">
    <property type="entry name" value="MutL_C_sf"/>
</dbReference>
<dbReference type="InterPro" id="IPR042121">
    <property type="entry name" value="MutL_C_regsub"/>
</dbReference>
<proteinExistence type="evidence at transcript level"/>
<dbReference type="GO" id="GO:0005524">
    <property type="term" value="F:ATP binding"/>
    <property type="evidence" value="ECO:0007669"/>
    <property type="project" value="InterPro"/>
</dbReference>
<reference evidence="6" key="1">
    <citation type="journal article" date="2019" name="Microorganisms">
        <title>DNA Damage Response Pathways in Dinoflagellates.</title>
        <authorList>
            <person name="Li C."/>
            <person name="Wong J."/>
        </authorList>
    </citation>
    <scope>NUCLEOTIDE SEQUENCE</scope>
</reference>
<feature type="region of interest" description="Disordered" evidence="3">
    <location>
        <begin position="451"/>
        <end position="662"/>
    </location>
</feature>
<dbReference type="Pfam" id="PF13589">
    <property type="entry name" value="HATPase_c_3"/>
    <property type="match status" value="1"/>
</dbReference>
<feature type="compositionally biased region" description="Basic and acidic residues" evidence="3">
    <location>
        <begin position="427"/>
        <end position="438"/>
    </location>
</feature>
<accession>A0A516AGK6</accession>
<dbReference type="Gene3D" id="3.30.230.10">
    <property type="match status" value="1"/>
</dbReference>
<feature type="region of interest" description="Disordered" evidence="3">
    <location>
        <begin position="691"/>
        <end position="730"/>
    </location>
</feature>
<dbReference type="Gene3D" id="3.30.1540.20">
    <property type="entry name" value="MutL, C-terminal domain, dimerisation subdomain"/>
    <property type="match status" value="1"/>
</dbReference>
<dbReference type="CDD" id="cd03484">
    <property type="entry name" value="MutL_Trans_hPMS_2_like"/>
    <property type="match status" value="1"/>
</dbReference>
<dbReference type="GO" id="GO:0032389">
    <property type="term" value="C:MutLalpha complex"/>
    <property type="evidence" value="ECO:0007669"/>
    <property type="project" value="TreeGrafter"/>
</dbReference>
<dbReference type="SUPFAM" id="SSF118116">
    <property type="entry name" value="DNA mismatch repair protein MutL"/>
    <property type="match status" value="1"/>
</dbReference>
<dbReference type="SMART" id="SM01340">
    <property type="entry name" value="DNA_mis_repair"/>
    <property type="match status" value="1"/>
</dbReference>
<evidence type="ECO:0000256" key="2">
    <source>
        <dbReference type="ARBA" id="ARBA00022763"/>
    </source>
</evidence>
<dbReference type="InterPro" id="IPR038973">
    <property type="entry name" value="MutL/Mlh/Pms-like"/>
</dbReference>
<dbReference type="FunFam" id="3.30.565.10:FF:000017">
    <property type="entry name" value="PMS1 homolog 1, mismatch repair system component"/>
    <property type="match status" value="1"/>
</dbReference>
<dbReference type="InterPro" id="IPR014762">
    <property type="entry name" value="DNA_mismatch_repair_CS"/>
</dbReference>